<proteinExistence type="predicted"/>
<comment type="caution">
    <text evidence="1">The sequence shown here is derived from an EMBL/GenBank/DDBJ whole genome shotgun (WGS) entry which is preliminary data.</text>
</comment>
<gene>
    <name evidence="1" type="ORF">F5144DRAFT_575898</name>
</gene>
<sequence>MRQPGLEVDTYPPVSARGQQELRDLPRSNPLPDESSTTTTSQLLPRMRYTASPRKCGWGPKPVRGSGTYLNITSQTPPRVRSPQPPSPSYGASNTSEADSSPSSAPHTIKTPSPAATCSAPAIPQPPHRPDPTRPSTRAYPPTPGTPRDEEKVPRAAPPAHRNRRG</sequence>
<organism evidence="1 2">
    <name type="scientific">Chaetomium tenue</name>
    <dbReference type="NCBI Taxonomy" id="1854479"/>
    <lineage>
        <taxon>Eukaryota</taxon>
        <taxon>Fungi</taxon>
        <taxon>Dikarya</taxon>
        <taxon>Ascomycota</taxon>
        <taxon>Pezizomycotina</taxon>
        <taxon>Sordariomycetes</taxon>
        <taxon>Sordariomycetidae</taxon>
        <taxon>Sordariales</taxon>
        <taxon>Chaetomiaceae</taxon>
        <taxon>Chaetomium</taxon>
    </lineage>
</organism>
<reference evidence="1 2" key="1">
    <citation type="journal article" date="2021" name="Nat. Commun.">
        <title>Genetic determinants of endophytism in the Arabidopsis root mycobiome.</title>
        <authorList>
            <person name="Mesny F."/>
            <person name="Miyauchi S."/>
            <person name="Thiergart T."/>
            <person name="Pickel B."/>
            <person name="Atanasova L."/>
            <person name="Karlsson M."/>
            <person name="Huettel B."/>
            <person name="Barry K.W."/>
            <person name="Haridas S."/>
            <person name="Chen C."/>
            <person name="Bauer D."/>
            <person name="Andreopoulos W."/>
            <person name="Pangilinan J."/>
            <person name="LaButti K."/>
            <person name="Riley R."/>
            <person name="Lipzen A."/>
            <person name="Clum A."/>
            <person name="Drula E."/>
            <person name="Henrissat B."/>
            <person name="Kohler A."/>
            <person name="Grigoriev I.V."/>
            <person name="Martin F.M."/>
            <person name="Hacquard S."/>
        </authorList>
    </citation>
    <scope>NUCLEOTIDE SEQUENCE [LARGE SCALE GENOMIC DNA]</scope>
    <source>
        <strain evidence="1 2">MPI-SDFR-AT-0079</strain>
    </source>
</reference>
<dbReference type="EMBL" id="JAGIZQ010000005">
    <property type="protein sequence ID" value="KAH6627453.1"/>
    <property type="molecule type" value="Genomic_DNA"/>
</dbReference>
<keyword evidence="2" id="KW-1185">Reference proteome</keyword>
<dbReference type="Proteomes" id="UP000724584">
    <property type="component" value="Unassembled WGS sequence"/>
</dbReference>
<name>A0ACB7P655_9PEZI</name>
<accession>A0ACB7P655</accession>
<evidence type="ECO:0000313" key="1">
    <source>
        <dbReference type="EMBL" id="KAH6627453.1"/>
    </source>
</evidence>
<evidence type="ECO:0000313" key="2">
    <source>
        <dbReference type="Proteomes" id="UP000724584"/>
    </source>
</evidence>
<protein>
    <submittedName>
        <fullName evidence="1">Uncharacterized protein</fullName>
    </submittedName>
</protein>